<dbReference type="Proteomes" id="UP000298652">
    <property type="component" value="Chromosome 3"/>
</dbReference>
<sequence>MVPFCCLTARFWLGDGLITCSTGAGRWYQIEIQET</sequence>
<reference evidence="2" key="1">
    <citation type="submission" date="2019-03" db="EMBL/GenBank/DDBJ databases">
        <title>WGS assembly of Setaria viridis.</title>
        <authorList>
            <person name="Huang P."/>
            <person name="Jenkins J."/>
            <person name="Grimwood J."/>
            <person name="Barry K."/>
            <person name="Healey A."/>
            <person name="Mamidi S."/>
            <person name="Sreedasyam A."/>
            <person name="Shu S."/>
            <person name="Feldman M."/>
            <person name="Wu J."/>
            <person name="Yu Y."/>
            <person name="Chen C."/>
            <person name="Johnson J."/>
            <person name="Rokhsar D."/>
            <person name="Baxter I."/>
            <person name="Schmutz J."/>
            <person name="Brutnell T."/>
            <person name="Kellogg E."/>
        </authorList>
    </citation>
    <scope>NUCLEOTIDE SEQUENCE [LARGE SCALE GENOMIC DNA]</scope>
</reference>
<accession>A0A4U6V4Q4</accession>
<protein>
    <submittedName>
        <fullName evidence="2">Uncharacterized protein</fullName>
    </submittedName>
</protein>
<evidence type="ECO:0000256" key="1">
    <source>
        <dbReference type="SAM" id="SignalP"/>
    </source>
</evidence>
<evidence type="ECO:0000313" key="3">
    <source>
        <dbReference type="Proteomes" id="UP000298652"/>
    </source>
</evidence>
<gene>
    <name evidence="2" type="ORF">SEVIR_3G032750v2</name>
</gene>
<keyword evidence="1" id="KW-0732">Signal</keyword>
<evidence type="ECO:0000313" key="2">
    <source>
        <dbReference type="EMBL" id="TKW24140.1"/>
    </source>
</evidence>
<proteinExistence type="predicted"/>
<name>A0A4U6V4Q4_SETVI</name>
<keyword evidence="3" id="KW-1185">Reference proteome</keyword>
<dbReference type="AlphaFoldDB" id="A0A4U6V4Q4"/>
<dbReference type="EMBL" id="CM016554">
    <property type="protein sequence ID" value="TKW24140.1"/>
    <property type="molecule type" value="Genomic_DNA"/>
</dbReference>
<feature type="chain" id="PRO_5020616294" evidence="1">
    <location>
        <begin position="17"/>
        <end position="35"/>
    </location>
</feature>
<organism evidence="2 3">
    <name type="scientific">Setaria viridis</name>
    <name type="common">Green bristlegrass</name>
    <name type="synonym">Setaria italica subsp. viridis</name>
    <dbReference type="NCBI Taxonomy" id="4556"/>
    <lineage>
        <taxon>Eukaryota</taxon>
        <taxon>Viridiplantae</taxon>
        <taxon>Streptophyta</taxon>
        <taxon>Embryophyta</taxon>
        <taxon>Tracheophyta</taxon>
        <taxon>Spermatophyta</taxon>
        <taxon>Magnoliopsida</taxon>
        <taxon>Liliopsida</taxon>
        <taxon>Poales</taxon>
        <taxon>Poaceae</taxon>
        <taxon>PACMAD clade</taxon>
        <taxon>Panicoideae</taxon>
        <taxon>Panicodae</taxon>
        <taxon>Paniceae</taxon>
        <taxon>Cenchrinae</taxon>
        <taxon>Setaria</taxon>
    </lineage>
</organism>
<dbReference type="Gramene" id="TKW24140">
    <property type="protein sequence ID" value="TKW24140"/>
    <property type="gene ID" value="SEVIR_3G032750v2"/>
</dbReference>
<feature type="signal peptide" evidence="1">
    <location>
        <begin position="1"/>
        <end position="16"/>
    </location>
</feature>